<dbReference type="PROSITE" id="PS00027">
    <property type="entry name" value="HOMEOBOX_1"/>
    <property type="match status" value="1"/>
</dbReference>
<dbReference type="EMBL" id="CACTIH010001940">
    <property type="protein sequence ID" value="CAA2969389.1"/>
    <property type="molecule type" value="Genomic_DNA"/>
</dbReference>
<gene>
    <name evidence="13" type="ORF">OLEA9_A002592</name>
</gene>
<evidence type="ECO:0000256" key="11">
    <source>
        <dbReference type="SAM" id="Coils"/>
    </source>
</evidence>
<dbReference type="PANTHER" id="PTHR24326:SF122">
    <property type="entry name" value="HOMEOBOX-LEUCINE ZIPPER PROTEIN HOX6"/>
    <property type="match status" value="1"/>
</dbReference>
<dbReference type="InterPro" id="IPR017970">
    <property type="entry name" value="Homeobox_CS"/>
</dbReference>
<dbReference type="PROSITE" id="PS50071">
    <property type="entry name" value="HOMEOBOX_2"/>
    <property type="match status" value="1"/>
</dbReference>
<evidence type="ECO:0000256" key="8">
    <source>
        <dbReference type="PROSITE-ProRule" id="PRU00108"/>
    </source>
</evidence>
<dbReference type="PRINTS" id="PR00031">
    <property type="entry name" value="HTHREPRESSR"/>
</dbReference>
<keyword evidence="14" id="KW-1185">Reference proteome</keyword>
<comment type="subcellular location">
    <subcellularLocation>
        <location evidence="1 8 9">Nucleus</location>
    </subcellularLocation>
</comment>
<comment type="function">
    <text evidence="10">Transcription factor.</text>
</comment>
<dbReference type="Gene3D" id="1.10.10.60">
    <property type="entry name" value="Homeodomain-like"/>
    <property type="match status" value="1"/>
</dbReference>
<evidence type="ECO:0000256" key="6">
    <source>
        <dbReference type="ARBA" id="ARBA00023242"/>
    </source>
</evidence>
<keyword evidence="5 10" id="KW-0804">Transcription</keyword>
<evidence type="ECO:0000256" key="1">
    <source>
        <dbReference type="ARBA" id="ARBA00004123"/>
    </source>
</evidence>
<keyword evidence="6 8" id="KW-0539">Nucleus</keyword>
<evidence type="ECO:0000259" key="12">
    <source>
        <dbReference type="PROSITE" id="PS50071"/>
    </source>
</evidence>
<dbReference type="Gramene" id="OE9A002592T1">
    <property type="protein sequence ID" value="OE9A002592C1"/>
    <property type="gene ID" value="OE9A002592"/>
</dbReference>
<evidence type="ECO:0000313" key="14">
    <source>
        <dbReference type="Proteomes" id="UP000594638"/>
    </source>
</evidence>
<evidence type="ECO:0000256" key="9">
    <source>
        <dbReference type="RuleBase" id="RU000682"/>
    </source>
</evidence>
<feature type="coiled-coil region" evidence="11">
    <location>
        <begin position="59"/>
        <end position="107"/>
    </location>
</feature>
<organism evidence="13 14">
    <name type="scientific">Olea europaea subsp. europaea</name>
    <dbReference type="NCBI Taxonomy" id="158383"/>
    <lineage>
        <taxon>Eukaryota</taxon>
        <taxon>Viridiplantae</taxon>
        <taxon>Streptophyta</taxon>
        <taxon>Embryophyta</taxon>
        <taxon>Tracheophyta</taxon>
        <taxon>Spermatophyta</taxon>
        <taxon>Magnoliopsida</taxon>
        <taxon>eudicotyledons</taxon>
        <taxon>Gunneridae</taxon>
        <taxon>Pentapetalae</taxon>
        <taxon>asterids</taxon>
        <taxon>lamiids</taxon>
        <taxon>Lamiales</taxon>
        <taxon>Oleaceae</taxon>
        <taxon>Oleeae</taxon>
        <taxon>Olea</taxon>
    </lineage>
</organism>
<dbReference type="AlphaFoldDB" id="A0A8S0QU93"/>
<evidence type="ECO:0000313" key="13">
    <source>
        <dbReference type="EMBL" id="CAA2969389.1"/>
    </source>
</evidence>
<dbReference type="CDD" id="cd00086">
    <property type="entry name" value="homeodomain"/>
    <property type="match status" value="1"/>
</dbReference>
<dbReference type="GO" id="GO:0005634">
    <property type="term" value="C:nucleus"/>
    <property type="evidence" value="ECO:0007669"/>
    <property type="project" value="UniProtKB-SubCell"/>
</dbReference>
<dbReference type="InterPro" id="IPR009057">
    <property type="entry name" value="Homeodomain-like_sf"/>
</dbReference>
<evidence type="ECO:0000256" key="10">
    <source>
        <dbReference type="RuleBase" id="RU369038"/>
    </source>
</evidence>
<evidence type="ECO:0000256" key="7">
    <source>
        <dbReference type="ARBA" id="ARBA00025748"/>
    </source>
</evidence>
<dbReference type="InterPro" id="IPR000047">
    <property type="entry name" value="HTH_motif"/>
</dbReference>
<sequence>MSNINKMSKNNCRQRFSDEQIKSLEITFETESRPELRMKQHLANKLGLQPRQIAIWFQNKRARSKSKELERKYDVLKADYDKLASQFESLKEENQALCIQLQRLKLAEGTSVQLYENKNIKMETLEKSRFLLENSGHDLGMPLCNDFTRKFDYLWEEADDPDLAQMADCYLISKEPSSLIDNSSYSGHGGRAFEF</sequence>
<keyword evidence="2 10" id="KW-0805">Transcription regulation</keyword>
<dbReference type="SUPFAM" id="SSF46689">
    <property type="entry name" value="Homeodomain-like"/>
    <property type="match status" value="1"/>
</dbReference>
<keyword evidence="3 8" id="KW-0238">DNA-binding</keyword>
<dbReference type="InterPro" id="IPR001356">
    <property type="entry name" value="HD"/>
</dbReference>
<proteinExistence type="inferred from homology"/>
<evidence type="ECO:0000256" key="5">
    <source>
        <dbReference type="ARBA" id="ARBA00023163"/>
    </source>
</evidence>
<dbReference type="SMART" id="SM00389">
    <property type="entry name" value="HOX"/>
    <property type="match status" value="1"/>
</dbReference>
<name>A0A8S0QU93_OLEEU</name>
<reference evidence="13 14" key="1">
    <citation type="submission" date="2019-12" db="EMBL/GenBank/DDBJ databases">
        <authorList>
            <person name="Alioto T."/>
            <person name="Alioto T."/>
            <person name="Gomez Garrido J."/>
        </authorList>
    </citation>
    <scope>NUCLEOTIDE SEQUENCE [LARGE SCALE GENOMIC DNA]</scope>
</reference>
<accession>A0A8S0QU93</accession>
<dbReference type="OrthoDB" id="6159439at2759"/>
<dbReference type="InterPro" id="IPR003106">
    <property type="entry name" value="Leu_zip_homeo"/>
</dbReference>
<dbReference type="Pfam" id="PF02183">
    <property type="entry name" value="HALZ"/>
    <property type="match status" value="1"/>
</dbReference>
<dbReference type="InterPro" id="IPR045224">
    <property type="entry name" value="HDZip_class_I_plant"/>
</dbReference>
<dbReference type="GO" id="GO:0000981">
    <property type="term" value="F:DNA-binding transcription factor activity, RNA polymerase II-specific"/>
    <property type="evidence" value="ECO:0007669"/>
    <property type="project" value="UniProtKB-UniRule"/>
</dbReference>
<feature type="domain" description="Homeobox" evidence="12">
    <location>
        <begin position="7"/>
        <end position="67"/>
    </location>
</feature>
<evidence type="ECO:0000256" key="4">
    <source>
        <dbReference type="ARBA" id="ARBA00023155"/>
    </source>
</evidence>
<evidence type="ECO:0000256" key="2">
    <source>
        <dbReference type="ARBA" id="ARBA00023015"/>
    </source>
</evidence>
<dbReference type="GO" id="GO:0045893">
    <property type="term" value="P:positive regulation of DNA-templated transcription"/>
    <property type="evidence" value="ECO:0007669"/>
    <property type="project" value="TreeGrafter"/>
</dbReference>
<keyword evidence="11" id="KW-0175">Coiled coil</keyword>
<dbReference type="GO" id="GO:0043565">
    <property type="term" value="F:sequence-specific DNA binding"/>
    <property type="evidence" value="ECO:0007669"/>
    <property type="project" value="InterPro"/>
</dbReference>
<keyword evidence="4 8" id="KW-0371">Homeobox</keyword>
<dbReference type="PANTHER" id="PTHR24326">
    <property type="entry name" value="HOMEOBOX-LEUCINE ZIPPER PROTEIN"/>
    <property type="match status" value="1"/>
</dbReference>
<comment type="similarity">
    <text evidence="7 10">Belongs to the HD-ZIP homeobox family. Class I subfamily.</text>
</comment>
<dbReference type="Proteomes" id="UP000594638">
    <property type="component" value="Unassembled WGS sequence"/>
</dbReference>
<evidence type="ECO:0000256" key="3">
    <source>
        <dbReference type="ARBA" id="ARBA00023125"/>
    </source>
</evidence>
<dbReference type="Pfam" id="PF00046">
    <property type="entry name" value="Homeodomain"/>
    <property type="match status" value="1"/>
</dbReference>
<protein>
    <recommendedName>
        <fullName evidence="10">Homeobox-leucine zipper protein</fullName>
    </recommendedName>
    <alternativeName>
        <fullName evidence="10">HD-ZIP protein</fullName>
    </alternativeName>
    <alternativeName>
        <fullName evidence="10">Homeodomain transcription factor</fullName>
    </alternativeName>
</protein>
<comment type="caution">
    <text evidence="13">The sequence shown here is derived from an EMBL/GenBank/DDBJ whole genome shotgun (WGS) entry which is preliminary data.</text>
</comment>
<feature type="DNA-binding region" description="Homeobox" evidence="8">
    <location>
        <begin position="9"/>
        <end position="68"/>
    </location>
</feature>